<dbReference type="AlphaFoldDB" id="A0A2S3ZX48"/>
<accession>A0A2S3ZX48</accession>
<keyword evidence="1" id="KW-1133">Transmembrane helix</keyword>
<protein>
    <submittedName>
        <fullName evidence="2">Uncharacterized protein</fullName>
    </submittedName>
</protein>
<reference evidence="2 3" key="1">
    <citation type="submission" date="2018-01" db="EMBL/GenBank/DDBJ databases">
        <title>Arthrobacter sp. nov., from glaciers in China.</title>
        <authorList>
            <person name="Liu Q."/>
            <person name="Xin Y.-H."/>
        </authorList>
    </citation>
    <scope>NUCLEOTIDE SEQUENCE [LARGE SCALE GENOMIC DNA]</scope>
    <source>
        <strain evidence="2 3">HLT2-12-2</strain>
    </source>
</reference>
<dbReference type="Proteomes" id="UP000237061">
    <property type="component" value="Unassembled WGS sequence"/>
</dbReference>
<name>A0A2S3ZX48_ARTGL</name>
<proteinExistence type="predicted"/>
<organism evidence="2 3">
    <name type="scientific">Arthrobacter glacialis</name>
    <dbReference type="NCBI Taxonomy" id="1664"/>
    <lineage>
        <taxon>Bacteria</taxon>
        <taxon>Bacillati</taxon>
        <taxon>Actinomycetota</taxon>
        <taxon>Actinomycetes</taxon>
        <taxon>Micrococcales</taxon>
        <taxon>Micrococcaceae</taxon>
        <taxon>Arthrobacter</taxon>
    </lineage>
</organism>
<evidence type="ECO:0000313" key="2">
    <source>
        <dbReference type="EMBL" id="POH73780.1"/>
    </source>
</evidence>
<keyword evidence="1" id="KW-0472">Membrane</keyword>
<evidence type="ECO:0000313" key="3">
    <source>
        <dbReference type="Proteomes" id="UP000237061"/>
    </source>
</evidence>
<keyword evidence="1" id="KW-0812">Transmembrane</keyword>
<dbReference type="EMBL" id="PPXC01000005">
    <property type="protein sequence ID" value="POH73780.1"/>
    <property type="molecule type" value="Genomic_DNA"/>
</dbReference>
<feature type="transmembrane region" description="Helical" evidence="1">
    <location>
        <begin position="62"/>
        <end position="80"/>
    </location>
</feature>
<evidence type="ECO:0000256" key="1">
    <source>
        <dbReference type="SAM" id="Phobius"/>
    </source>
</evidence>
<keyword evidence="3" id="KW-1185">Reference proteome</keyword>
<sequence length="82" mass="8864">MDSTARHVAGSGPQEVWAVQVWLSRHCPASGKQPIVPNEDDDVDQGFLWQGAHRASLGDWPLAWILLVMTAAVISGEVVSSK</sequence>
<comment type="caution">
    <text evidence="2">The sequence shown here is derived from an EMBL/GenBank/DDBJ whole genome shotgun (WGS) entry which is preliminary data.</text>
</comment>
<gene>
    <name evidence="2" type="ORF">CVS27_07570</name>
</gene>